<gene>
    <name evidence="10" type="ORF">MSPICULIGERA_LOCUS20131</name>
</gene>
<name>A0AA36D6X4_9BILA</name>
<keyword evidence="4" id="KW-0479">Metal-binding</keyword>
<evidence type="ECO:0000259" key="8">
    <source>
        <dbReference type="Pfam" id="PF01431"/>
    </source>
</evidence>
<feature type="domain" description="Peptidase M13 N-terminal" evidence="9">
    <location>
        <begin position="13"/>
        <end position="195"/>
    </location>
</feature>
<accession>A0AA36D6X4</accession>
<proteinExistence type="inferred from homology"/>
<comment type="cofactor">
    <cofactor evidence="1">
        <name>Zn(2+)</name>
        <dbReference type="ChEBI" id="CHEBI:29105"/>
    </cofactor>
</comment>
<dbReference type="Pfam" id="PF01431">
    <property type="entry name" value="Peptidase_M13"/>
    <property type="match status" value="1"/>
</dbReference>
<dbReference type="InterPro" id="IPR018497">
    <property type="entry name" value="Peptidase_M13_C"/>
</dbReference>
<evidence type="ECO:0000256" key="4">
    <source>
        <dbReference type="ARBA" id="ARBA00022723"/>
    </source>
</evidence>
<dbReference type="Pfam" id="PF05649">
    <property type="entry name" value="Peptidase_M13_N"/>
    <property type="match status" value="1"/>
</dbReference>
<keyword evidence="5" id="KW-0378">Hydrolase</keyword>
<dbReference type="GO" id="GO:0016485">
    <property type="term" value="P:protein processing"/>
    <property type="evidence" value="ECO:0007669"/>
    <property type="project" value="TreeGrafter"/>
</dbReference>
<feature type="non-terminal residue" evidence="10">
    <location>
        <position position="460"/>
    </location>
</feature>
<dbReference type="InterPro" id="IPR024079">
    <property type="entry name" value="MetalloPept_cat_dom_sf"/>
</dbReference>
<reference evidence="10" key="1">
    <citation type="submission" date="2023-06" db="EMBL/GenBank/DDBJ databases">
        <authorList>
            <person name="Delattre M."/>
        </authorList>
    </citation>
    <scope>NUCLEOTIDE SEQUENCE</scope>
    <source>
        <strain evidence="10">AF72</strain>
    </source>
</reference>
<evidence type="ECO:0000256" key="7">
    <source>
        <dbReference type="ARBA" id="ARBA00023049"/>
    </source>
</evidence>
<dbReference type="PROSITE" id="PS51885">
    <property type="entry name" value="NEPRILYSIN"/>
    <property type="match status" value="1"/>
</dbReference>
<dbReference type="CDD" id="cd08662">
    <property type="entry name" value="M13"/>
    <property type="match status" value="1"/>
</dbReference>
<dbReference type="GO" id="GO:0004222">
    <property type="term" value="F:metalloendopeptidase activity"/>
    <property type="evidence" value="ECO:0007669"/>
    <property type="project" value="InterPro"/>
</dbReference>
<dbReference type="PANTHER" id="PTHR11733:SF237">
    <property type="entry name" value="NEPRILYSIN-LIKE 4"/>
    <property type="match status" value="1"/>
</dbReference>
<keyword evidence="11" id="KW-1185">Reference proteome</keyword>
<comment type="caution">
    <text evidence="10">The sequence shown here is derived from an EMBL/GenBank/DDBJ whole genome shotgun (WGS) entry which is preliminary data.</text>
</comment>
<keyword evidence="3" id="KW-0645">Protease</keyword>
<protein>
    <submittedName>
        <fullName evidence="10">Uncharacterized protein</fullName>
    </submittedName>
</protein>
<dbReference type="GO" id="GO:0005886">
    <property type="term" value="C:plasma membrane"/>
    <property type="evidence" value="ECO:0007669"/>
    <property type="project" value="TreeGrafter"/>
</dbReference>
<dbReference type="GO" id="GO:0046872">
    <property type="term" value="F:metal ion binding"/>
    <property type="evidence" value="ECO:0007669"/>
    <property type="project" value="UniProtKB-KW"/>
</dbReference>
<dbReference type="InterPro" id="IPR008753">
    <property type="entry name" value="Peptidase_M13_N"/>
</dbReference>
<dbReference type="SUPFAM" id="SSF55486">
    <property type="entry name" value="Metalloproteases ('zincins'), catalytic domain"/>
    <property type="match status" value="1"/>
</dbReference>
<dbReference type="AlphaFoldDB" id="A0AA36D6X4"/>
<dbReference type="InterPro" id="IPR000718">
    <property type="entry name" value="Peptidase_M13"/>
</dbReference>
<dbReference type="EMBL" id="CATQJA010002664">
    <property type="protein sequence ID" value="CAJ0581985.1"/>
    <property type="molecule type" value="Genomic_DNA"/>
</dbReference>
<comment type="similarity">
    <text evidence="2">Belongs to the peptidase M13 family.</text>
</comment>
<evidence type="ECO:0000256" key="6">
    <source>
        <dbReference type="ARBA" id="ARBA00022833"/>
    </source>
</evidence>
<evidence type="ECO:0000256" key="5">
    <source>
        <dbReference type="ARBA" id="ARBA00022801"/>
    </source>
</evidence>
<sequence>MAGYSVTTSSDRVLPVGQLDDIMEEINMTAYWKAVLPKDIQQTKDLEKLPVHLLGDTVLQQLDRFLRTLKRQELIDYIDFKIAEDMINYLTSDISDLQQSFQTDVYGAAQDDHPQMDTVTVLTCIEESVKIFDEVASAMYIERFFQQSTLDEVSAIANNVRASFLKMLDSDSWIDANTREQAKRKATAMKKYVGFNPQIFNQTRVTQTYAELYFRPNSSSYKIESELAKFIVNSNYKTLLEENGAEGFDFLVSTVNAYYSPNYNTIAILAGILQAPFFNISQSRAQNYGAIGTIVGHEMTHGSKFDAQGNKYNWWDKGTLANFNTKSECFIEEYGKQKVEGLNLKVNGLKTLGENIADNGGFRAAFLAFQELISKGQAGNRPSAASLQKYTPTQIFFMGFAFNWCGSSRPEYLFAETPGDVHSPNRNRVNTVLSNQPEFAANFNCPPTSPMVAKQKCQVW</sequence>
<keyword evidence="7" id="KW-0482">Metalloprotease</keyword>
<organism evidence="10 11">
    <name type="scientific">Mesorhabditis spiculigera</name>
    <dbReference type="NCBI Taxonomy" id="96644"/>
    <lineage>
        <taxon>Eukaryota</taxon>
        <taxon>Metazoa</taxon>
        <taxon>Ecdysozoa</taxon>
        <taxon>Nematoda</taxon>
        <taxon>Chromadorea</taxon>
        <taxon>Rhabditida</taxon>
        <taxon>Rhabditina</taxon>
        <taxon>Rhabditomorpha</taxon>
        <taxon>Rhabditoidea</taxon>
        <taxon>Rhabditidae</taxon>
        <taxon>Mesorhabditinae</taxon>
        <taxon>Mesorhabditis</taxon>
    </lineage>
</organism>
<dbReference type="Gene3D" id="3.40.390.10">
    <property type="entry name" value="Collagenase (Catalytic Domain)"/>
    <property type="match status" value="1"/>
</dbReference>
<feature type="domain" description="Peptidase M13 C-terminal" evidence="8">
    <location>
        <begin position="256"/>
        <end position="459"/>
    </location>
</feature>
<evidence type="ECO:0000256" key="3">
    <source>
        <dbReference type="ARBA" id="ARBA00022670"/>
    </source>
</evidence>
<evidence type="ECO:0000259" key="9">
    <source>
        <dbReference type="Pfam" id="PF05649"/>
    </source>
</evidence>
<keyword evidence="6" id="KW-0862">Zinc</keyword>
<dbReference type="Proteomes" id="UP001177023">
    <property type="component" value="Unassembled WGS sequence"/>
</dbReference>
<dbReference type="PRINTS" id="PR00786">
    <property type="entry name" value="NEPRILYSIN"/>
</dbReference>
<evidence type="ECO:0000313" key="11">
    <source>
        <dbReference type="Proteomes" id="UP001177023"/>
    </source>
</evidence>
<evidence type="ECO:0000256" key="2">
    <source>
        <dbReference type="ARBA" id="ARBA00007357"/>
    </source>
</evidence>
<evidence type="ECO:0000313" key="10">
    <source>
        <dbReference type="EMBL" id="CAJ0581985.1"/>
    </source>
</evidence>
<dbReference type="PANTHER" id="PTHR11733">
    <property type="entry name" value="ZINC METALLOPROTEASE FAMILY M13 NEPRILYSIN-RELATED"/>
    <property type="match status" value="1"/>
</dbReference>
<evidence type="ECO:0000256" key="1">
    <source>
        <dbReference type="ARBA" id="ARBA00001947"/>
    </source>
</evidence>